<dbReference type="SUPFAM" id="SSF52540">
    <property type="entry name" value="P-loop containing nucleoside triphosphate hydrolases"/>
    <property type="match status" value="2"/>
</dbReference>
<dbReference type="InterPro" id="IPR013563">
    <property type="entry name" value="Oligopep_ABC_C"/>
</dbReference>
<dbReference type="NCBIfam" id="NF007739">
    <property type="entry name" value="PRK10419.1"/>
    <property type="match status" value="2"/>
</dbReference>
<dbReference type="GO" id="GO:0005524">
    <property type="term" value="F:ATP binding"/>
    <property type="evidence" value="ECO:0007669"/>
    <property type="project" value="UniProtKB-KW"/>
</dbReference>
<evidence type="ECO:0000256" key="8">
    <source>
        <dbReference type="ARBA" id="ARBA00038852"/>
    </source>
</evidence>
<dbReference type="InterPro" id="IPR050388">
    <property type="entry name" value="ABC_Ni/Peptide_Import"/>
</dbReference>
<comment type="subcellular location">
    <subcellularLocation>
        <location evidence="1">Cell inner membrane</location>
        <topology evidence="1">Peripheral membrane protein</topology>
    </subcellularLocation>
</comment>
<accession>A0A0W0XZ76</accession>
<dbReference type="CDD" id="cd03257">
    <property type="entry name" value="ABC_NikE_OppD_transporters"/>
    <property type="match status" value="2"/>
</dbReference>
<keyword evidence="7" id="KW-0472">Membrane</keyword>
<gene>
    <name evidence="11" type="ORF">Lqui_1412</name>
</gene>
<evidence type="ECO:0000313" key="12">
    <source>
        <dbReference type="Proteomes" id="UP000054618"/>
    </source>
</evidence>
<dbReference type="InterPro" id="IPR017871">
    <property type="entry name" value="ABC_transporter-like_CS"/>
</dbReference>
<protein>
    <recommendedName>
        <fullName evidence="8">ABC-type dipeptide transporter</fullName>
        <ecNumber evidence="8">7.4.2.9</ecNumber>
    </recommendedName>
</protein>
<dbReference type="PANTHER" id="PTHR43297:SF2">
    <property type="entry name" value="DIPEPTIDE TRANSPORT ATP-BINDING PROTEIN DPPD"/>
    <property type="match status" value="1"/>
</dbReference>
<feature type="domain" description="ABC transporter" evidence="10">
    <location>
        <begin position="349"/>
        <end position="598"/>
    </location>
</feature>
<dbReference type="InterPro" id="IPR003593">
    <property type="entry name" value="AAA+_ATPase"/>
</dbReference>
<proteinExistence type="inferred from homology"/>
<dbReference type="PANTHER" id="PTHR43297">
    <property type="entry name" value="OLIGOPEPTIDE TRANSPORT ATP-BINDING PROTEIN APPD"/>
    <property type="match status" value="1"/>
</dbReference>
<keyword evidence="6" id="KW-0067">ATP-binding</keyword>
<comment type="catalytic activity">
    <reaction evidence="9">
        <text>a dipeptide(out) + ATP + H2O = a dipeptide(in) + ADP + phosphate + H(+)</text>
        <dbReference type="Rhea" id="RHEA:23120"/>
        <dbReference type="ChEBI" id="CHEBI:15377"/>
        <dbReference type="ChEBI" id="CHEBI:15378"/>
        <dbReference type="ChEBI" id="CHEBI:30616"/>
        <dbReference type="ChEBI" id="CHEBI:43474"/>
        <dbReference type="ChEBI" id="CHEBI:90799"/>
        <dbReference type="ChEBI" id="CHEBI:456216"/>
        <dbReference type="EC" id="7.4.2.9"/>
    </reaction>
</comment>
<evidence type="ECO:0000256" key="5">
    <source>
        <dbReference type="ARBA" id="ARBA00022741"/>
    </source>
</evidence>
<dbReference type="GO" id="GO:0016887">
    <property type="term" value="F:ATP hydrolysis activity"/>
    <property type="evidence" value="ECO:0007669"/>
    <property type="project" value="InterPro"/>
</dbReference>
<evidence type="ECO:0000256" key="1">
    <source>
        <dbReference type="ARBA" id="ARBA00004417"/>
    </source>
</evidence>
<dbReference type="PATRIC" id="fig|45073.5.peg.1488"/>
<dbReference type="GO" id="GO:0055085">
    <property type="term" value="P:transmembrane transport"/>
    <property type="evidence" value="ECO:0007669"/>
    <property type="project" value="UniProtKB-ARBA"/>
</dbReference>
<keyword evidence="5" id="KW-0547">Nucleotide-binding</keyword>
<dbReference type="STRING" id="45073.Lqui_1412"/>
<dbReference type="PROSITE" id="PS00211">
    <property type="entry name" value="ABC_TRANSPORTER_1"/>
    <property type="match status" value="2"/>
</dbReference>
<evidence type="ECO:0000256" key="2">
    <source>
        <dbReference type="ARBA" id="ARBA00005417"/>
    </source>
</evidence>
<evidence type="ECO:0000256" key="4">
    <source>
        <dbReference type="ARBA" id="ARBA00022475"/>
    </source>
</evidence>
<evidence type="ECO:0000256" key="6">
    <source>
        <dbReference type="ARBA" id="ARBA00022840"/>
    </source>
</evidence>
<dbReference type="RefSeq" id="WP_058507526.1">
    <property type="nucleotide sequence ID" value="NZ_CAAAIK010000001.1"/>
</dbReference>
<evidence type="ECO:0000259" key="10">
    <source>
        <dbReference type="PROSITE" id="PS50893"/>
    </source>
</evidence>
<dbReference type="NCBIfam" id="TIGR01727">
    <property type="entry name" value="oligo_HPY"/>
    <property type="match status" value="1"/>
</dbReference>
<comment type="caution">
    <text evidence="11">The sequence shown here is derived from an EMBL/GenBank/DDBJ whole genome shotgun (WGS) entry which is preliminary data.</text>
</comment>
<reference evidence="11 12" key="1">
    <citation type="submission" date="2015-11" db="EMBL/GenBank/DDBJ databases">
        <title>Genomic analysis of 38 Legionella species identifies large and diverse effector repertoires.</title>
        <authorList>
            <person name="Burstein D."/>
            <person name="Amaro F."/>
            <person name="Zusman T."/>
            <person name="Lifshitz Z."/>
            <person name="Cohen O."/>
            <person name="Gilbert J.A."/>
            <person name="Pupko T."/>
            <person name="Shuman H.A."/>
            <person name="Segal G."/>
        </authorList>
    </citation>
    <scope>NUCLEOTIDE SEQUENCE [LARGE SCALE GENOMIC DNA]</scope>
    <source>
        <strain evidence="11 12">CDC#1442-AUS-E</strain>
    </source>
</reference>
<keyword evidence="4" id="KW-1003">Cell membrane</keyword>
<dbReference type="Proteomes" id="UP000054618">
    <property type="component" value="Unassembled WGS sequence"/>
</dbReference>
<dbReference type="InterPro" id="IPR027417">
    <property type="entry name" value="P-loop_NTPase"/>
</dbReference>
<dbReference type="Pfam" id="PF00005">
    <property type="entry name" value="ABC_tran"/>
    <property type="match status" value="2"/>
</dbReference>
<dbReference type="PROSITE" id="PS50893">
    <property type="entry name" value="ABC_TRANSPORTER_2"/>
    <property type="match status" value="2"/>
</dbReference>
<dbReference type="SMART" id="SM00382">
    <property type="entry name" value="AAA"/>
    <property type="match status" value="2"/>
</dbReference>
<dbReference type="OrthoDB" id="9784450at2"/>
<dbReference type="Gene3D" id="3.40.50.300">
    <property type="entry name" value="P-loop containing nucleotide triphosphate hydrolases"/>
    <property type="match status" value="2"/>
</dbReference>
<dbReference type="FunFam" id="3.40.50.300:FF:000016">
    <property type="entry name" value="Oligopeptide ABC transporter ATP-binding component"/>
    <property type="match status" value="2"/>
</dbReference>
<dbReference type="AlphaFoldDB" id="A0A0W0XZ76"/>
<evidence type="ECO:0000256" key="9">
    <source>
        <dbReference type="ARBA" id="ARBA00047356"/>
    </source>
</evidence>
<feature type="domain" description="ABC transporter" evidence="10">
    <location>
        <begin position="10"/>
        <end position="259"/>
    </location>
</feature>
<dbReference type="EC" id="7.4.2.9" evidence="8"/>
<dbReference type="GO" id="GO:0015833">
    <property type="term" value="P:peptide transport"/>
    <property type="evidence" value="ECO:0007669"/>
    <property type="project" value="InterPro"/>
</dbReference>
<comment type="similarity">
    <text evidence="2">Belongs to the ABC transporter superfamily.</text>
</comment>
<evidence type="ECO:0000256" key="7">
    <source>
        <dbReference type="ARBA" id="ARBA00023136"/>
    </source>
</evidence>
<name>A0A0W0XZ76_9GAMM</name>
<dbReference type="InterPro" id="IPR003439">
    <property type="entry name" value="ABC_transporter-like_ATP-bd"/>
</dbReference>
<evidence type="ECO:0000313" key="11">
    <source>
        <dbReference type="EMBL" id="KTD50087.1"/>
    </source>
</evidence>
<dbReference type="NCBIfam" id="NF008453">
    <property type="entry name" value="PRK11308.1"/>
    <property type="match status" value="2"/>
</dbReference>
<dbReference type="EMBL" id="LNYS01000008">
    <property type="protein sequence ID" value="KTD50087.1"/>
    <property type="molecule type" value="Genomic_DNA"/>
</dbReference>
<organism evidence="11 12">
    <name type="scientific">Legionella quinlivanii</name>
    <dbReference type="NCBI Taxonomy" id="45073"/>
    <lineage>
        <taxon>Bacteria</taxon>
        <taxon>Pseudomonadati</taxon>
        <taxon>Pseudomonadota</taxon>
        <taxon>Gammaproteobacteria</taxon>
        <taxon>Legionellales</taxon>
        <taxon>Legionellaceae</taxon>
        <taxon>Legionella</taxon>
    </lineage>
</organism>
<evidence type="ECO:0000256" key="3">
    <source>
        <dbReference type="ARBA" id="ARBA00022448"/>
    </source>
</evidence>
<dbReference type="GO" id="GO:0005886">
    <property type="term" value="C:plasma membrane"/>
    <property type="evidence" value="ECO:0007669"/>
    <property type="project" value="UniProtKB-SubCell"/>
</dbReference>
<keyword evidence="12" id="KW-1185">Reference proteome</keyword>
<sequence>MNQLNDAAEVKKLSIYFETRAKTTRAVEELDFSLLPGKTLALLGESGCGKSITALGLMRLLPATARYGMQSQILIDNKDILDLPEKIIRALRGKRLAMIFQEPMTALNPVLRIDAQLAEAVCRYQKLSGSALKQRLIDLLTEVEIADPELRLQQYPHQLSGGQKQRVVIAMALANQPDILIADEPTTALDVTIQAQILKLLRKLQQQRQMSMLLITHDLGVVKAVADRVCVMYAGQLVEAAEVEEFFSHLKHPYSQQLMASLPRFEKRFGRLQTISGAVPSLDNLPEGCLFHPRCAYAFERCHKETPLIQQLGEHRIRCHLYPELKQLPALNASQTLWNIEEKETPVCLSVNDLKVYFPVGGGLFKRSQSLINAVDGLSLDLHRGKTLALVGESGCGKTTVCRSILKLQPVTSGEIRFKEQDIQRIKGRDLRAYRKKVQIVFQDPFSSLNPRLTIGEIIAEGMIAQRLSKSLIHHRQQQLLEQVNLPRNCLNRYPHQFSGGQRQRICIARALATEPEILICDEPTSALDVSVQAQILNLLKELQYELGVSYLFVTHNMSVVSYIAHEVLVMRNGKAVETGSVEQIMKSPQEDYTKKLLNSVLSA</sequence>
<keyword evidence="3" id="KW-0813">Transport</keyword>
<dbReference type="Pfam" id="PF08352">
    <property type="entry name" value="oligo_HPY"/>
    <property type="match status" value="2"/>
</dbReference>